<feature type="domain" description="Rhodanese" evidence="3">
    <location>
        <begin position="14"/>
        <end position="129"/>
    </location>
</feature>
<dbReference type="InterPro" id="IPR001763">
    <property type="entry name" value="Rhodanese-like_dom"/>
</dbReference>
<evidence type="ECO:0000259" key="3">
    <source>
        <dbReference type="PROSITE" id="PS50206"/>
    </source>
</evidence>
<dbReference type="GO" id="GO:0004792">
    <property type="term" value="F:thiosulfate-cyanide sulfurtransferase activity"/>
    <property type="evidence" value="ECO:0007669"/>
    <property type="project" value="InterPro"/>
</dbReference>
<keyword evidence="1 4" id="KW-0808">Transferase</keyword>
<organism evidence="4 5">
    <name type="scientific">Bowdeniella nasicola</name>
    <dbReference type="NCBI Taxonomy" id="208480"/>
    <lineage>
        <taxon>Bacteria</taxon>
        <taxon>Bacillati</taxon>
        <taxon>Actinomycetota</taxon>
        <taxon>Actinomycetes</taxon>
        <taxon>Actinomycetales</taxon>
        <taxon>Actinomycetaceae</taxon>
        <taxon>Bowdeniella</taxon>
    </lineage>
</organism>
<dbReference type="PANTHER" id="PTHR11364">
    <property type="entry name" value="THIOSULFATE SULFERTANSFERASE"/>
    <property type="match status" value="1"/>
</dbReference>
<dbReference type="PROSITE" id="PS50206">
    <property type="entry name" value="RHODANESE_3"/>
    <property type="match status" value="2"/>
</dbReference>
<proteinExistence type="predicted"/>
<keyword evidence="5" id="KW-1185">Reference proteome</keyword>
<accession>A0A1H3VGJ1</accession>
<dbReference type="CDD" id="cd01448">
    <property type="entry name" value="TST_Repeat_1"/>
    <property type="match status" value="1"/>
</dbReference>
<dbReference type="RefSeq" id="WP_092560821.1">
    <property type="nucleotide sequence ID" value="NZ_FNQV01000001.1"/>
</dbReference>
<dbReference type="AlphaFoldDB" id="A0A1H3VGJ1"/>
<dbReference type="SMART" id="SM00450">
    <property type="entry name" value="RHOD"/>
    <property type="match status" value="2"/>
</dbReference>
<evidence type="ECO:0000256" key="2">
    <source>
        <dbReference type="ARBA" id="ARBA00022737"/>
    </source>
</evidence>
<dbReference type="InterPro" id="IPR036873">
    <property type="entry name" value="Rhodanese-like_dom_sf"/>
</dbReference>
<evidence type="ECO:0000256" key="1">
    <source>
        <dbReference type="ARBA" id="ARBA00022679"/>
    </source>
</evidence>
<dbReference type="InterPro" id="IPR001307">
    <property type="entry name" value="Thiosulphate_STrfase_CS"/>
</dbReference>
<dbReference type="SUPFAM" id="SSF52821">
    <property type="entry name" value="Rhodanese/Cell cycle control phosphatase"/>
    <property type="match status" value="2"/>
</dbReference>
<keyword evidence="4" id="KW-0670">Pyruvate</keyword>
<evidence type="ECO:0000313" key="5">
    <source>
        <dbReference type="Proteomes" id="UP000199288"/>
    </source>
</evidence>
<dbReference type="OrthoDB" id="9770030at2"/>
<dbReference type="CDD" id="cd01449">
    <property type="entry name" value="TST_Repeat_2"/>
    <property type="match status" value="1"/>
</dbReference>
<dbReference type="Proteomes" id="UP000199288">
    <property type="component" value="Unassembled WGS sequence"/>
</dbReference>
<dbReference type="Pfam" id="PF00581">
    <property type="entry name" value="Rhodanese"/>
    <property type="match status" value="2"/>
</dbReference>
<dbReference type="InterPro" id="IPR045078">
    <property type="entry name" value="TST/MPST-like"/>
</dbReference>
<evidence type="ECO:0000313" key="4">
    <source>
        <dbReference type="EMBL" id="SDZ73889.1"/>
    </source>
</evidence>
<sequence>MVDPFVTWAWCRDNVDSLTFADVRWHLDRKGYEGYASGHIPGAVFLDLDKDLAGHGAPTDGRHPLPTPEHFARALSKVGIDGSKPVIAYDSEGGIFAARLVWMLRTLGFEAAVLDGGLADVDVELETGWPTHGPAYFAPRPWPGDAIVSTQQVLAAAKDDATILIDARPTSRFEGDDDVDARAGHIPSAASVPCRDHVSESGHLKDDDELRATFARAGITAESPAPVVSYCGSGVTGCHNILVMQHLGLGTPKLYPGSFSAWAADERLPVEVGPSLR</sequence>
<reference evidence="5" key="1">
    <citation type="submission" date="2016-10" db="EMBL/GenBank/DDBJ databases">
        <authorList>
            <person name="Varghese N."/>
            <person name="Submissions S."/>
        </authorList>
    </citation>
    <scope>NUCLEOTIDE SEQUENCE [LARGE SCALE GENOMIC DNA]</scope>
    <source>
        <strain evidence="5">KPR-1</strain>
    </source>
</reference>
<dbReference type="EMBL" id="FNQV01000001">
    <property type="protein sequence ID" value="SDZ73889.1"/>
    <property type="molecule type" value="Genomic_DNA"/>
</dbReference>
<feature type="domain" description="Rhodanese" evidence="3">
    <location>
        <begin position="158"/>
        <end position="271"/>
    </location>
</feature>
<keyword evidence="2" id="KW-0677">Repeat</keyword>
<dbReference type="PANTHER" id="PTHR11364:SF27">
    <property type="entry name" value="SULFURTRANSFERASE"/>
    <property type="match status" value="1"/>
</dbReference>
<gene>
    <name evidence="4" type="ORF">SAMN02910418_00049</name>
</gene>
<dbReference type="Gene3D" id="3.40.250.10">
    <property type="entry name" value="Rhodanese-like domain"/>
    <property type="match status" value="2"/>
</dbReference>
<name>A0A1H3VGJ1_9ACTO</name>
<protein>
    <submittedName>
        <fullName evidence="4">Thiosulfate/3-mercaptopyruvate sulfurtransferase</fullName>
    </submittedName>
</protein>
<dbReference type="PROSITE" id="PS00380">
    <property type="entry name" value="RHODANESE_1"/>
    <property type="match status" value="1"/>
</dbReference>